<dbReference type="PANTHER" id="PTHR12526">
    <property type="entry name" value="GLYCOSYLTRANSFERASE"/>
    <property type="match status" value="1"/>
</dbReference>
<gene>
    <name evidence="3" type="ORF">E4634_12615</name>
</gene>
<dbReference type="AlphaFoldDB" id="A0A4Z0M111"/>
<dbReference type="Proteomes" id="UP000298050">
    <property type="component" value="Unassembled WGS sequence"/>
</dbReference>
<dbReference type="OrthoDB" id="9775208at2"/>
<dbReference type="GO" id="GO:1901135">
    <property type="term" value="P:carbohydrate derivative metabolic process"/>
    <property type="evidence" value="ECO:0007669"/>
    <property type="project" value="UniProtKB-ARBA"/>
</dbReference>
<proteinExistence type="predicted"/>
<feature type="domain" description="Glycosyl transferase family 1" evidence="1">
    <location>
        <begin position="189"/>
        <end position="350"/>
    </location>
</feature>
<evidence type="ECO:0000313" key="4">
    <source>
        <dbReference type="Proteomes" id="UP000298050"/>
    </source>
</evidence>
<comment type="caution">
    <text evidence="3">The sequence shown here is derived from an EMBL/GenBank/DDBJ whole genome shotgun (WGS) entry which is preliminary data.</text>
</comment>
<dbReference type="CDD" id="cd03808">
    <property type="entry name" value="GT4_CapM-like"/>
    <property type="match status" value="1"/>
</dbReference>
<dbReference type="GO" id="GO:0016757">
    <property type="term" value="F:glycosyltransferase activity"/>
    <property type="evidence" value="ECO:0007669"/>
    <property type="project" value="InterPro"/>
</dbReference>
<sequence length="375" mass="40939">MGLTVSLSANTSWYLLNFRASTIRALRERGDRVVCLSPRDDYSQRLVDDLGCEWRELRMDNQGSNPLRDLGLVAQFLGAYCELRPDAALHFTIKNNVYGTWAARATGVPAINNVSGLGTAFIRRGVLGAVVRLLYRSSQPFALRVFCQNEEDAAQLREARLVAPEKLELLPGSGVDLQRFSPVPSARPAEAPFVFLYAGRMLADKGLHELVAAVHTLHDEGLALRLQLCGFAGVENVSAIGEAQLQAWSQHPAIEWLGPSDDMPAVYAKADCVVLPSYREGMPRSLLEAGAMALPVIATDVPGCRNIVTHDFNGLLCEVRSAASLADAMRRMLAMDASERRALGERGRERVSSQYDERLVVEAALRAIDTACACG</sequence>
<evidence type="ECO:0000259" key="1">
    <source>
        <dbReference type="Pfam" id="PF00534"/>
    </source>
</evidence>
<keyword evidence="4" id="KW-1185">Reference proteome</keyword>
<dbReference type="Pfam" id="PF00534">
    <property type="entry name" value="Glycos_transf_1"/>
    <property type="match status" value="1"/>
</dbReference>
<reference evidence="3 4" key="1">
    <citation type="submission" date="2019-04" db="EMBL/GenBank/DDBJ databases">
        <title>Taxonomy of novel Haliea sp. from mangrove soil of West Coast of India.</title>
        <authorList>
            <person name="Verma A."/>
            <person name="Kumar P."/>
            <person name="Krishnamurthi S."/>
        </authorList>
    </citation>
    <scope>NUCLEOTIDE SEQUENCE [LARGE SCALE GENOMIC DNA]</scope>
    <source>
        <strain evidence="3 4">SAOS-164</strain>
    </source>
</reference>
<dbReference type="SUPFAM" id="SSF53756">
    <property type="entry name" value="UDP-Glycosyltransferase/glycogen phosphorylase"/>
    <property type="match status" value="1"/>
</dbReference>
<evidence type="ECO:0000259" key="2">
    <source>
        <dbReference type="Pfam" id="PF13579"/>
    </source>
</evidence>
<feature type="domain" description="Glycosyltransferase subfamily 4-like N-terminal" evidence="2">
    <location>
        <begin position="21"/>
        <end position="171"/>
    </location>
</feature>
<accession>A0A4Z0M111</accession>
<organism evidence="3 4">
    <name type="scientific">Mangrovimicrobium sediminis</name>
    <dbReference type="NCBI Taxonomy" id="2562682"/>
    <lineage>
        <taxon>Bacteria</taxon>
        <taxon>Pseudomonadati</taxon>
        <taxon>Pseudomonadota</taxon>
        <taxon>Gammaproteobacteria</taxon>
        <taxon>Cellvibrionales</taxon>
        <taxon>Halieaceae</taxon>
        <taxon>Mangrovimicrobium</taxon>
    </lineage>
</organism>
<dbReference type="PANTHER" id="PTHR12526:SF638">
    <property type="entry name" value="SPORE COAT PROTEIN SA"/>
    <property type="match status" value="1"/>
</dbReference>
<dbReference type="EMBL" id="SRLE01000008">
    <property type="protein sequence ID" value="TGD73117.1"/>
    <property type="molecule type" value="Genomic_DNA"/>
</dbReference>
<protein>
    <submittedName>
        <fullName evidence="3">Glycosyltransferase family 1 protein</fullName>
    </submittedName>
</protein>
<dbReference type="Pfam" id="PF13579">
    <property type="entry name" value="Glyco_trans_4_4"/>
    <property type="match status" value="1"/>
</dbReference>
<evidence type="ECO:0000313" key="3">
    <source>
        <dbReference type="EMBL" id="TGD73117.1"/>
    </source>
</evidence>
<dbReference type="RefSeq" id="WP_135444409.1">
    <property type="nucleotide sequence ID" value="NZ_SRLE01000008.1"/>
</dbReference>
<name>A0A4Z0M111_9GAMM</name>
<dbReference type="InterPro" id="IPR001296">
    <property type="entry name" value="Glyco_trans_1"/>
</dbReference>
<dbReference type="Gene3D" id="3.40.50.2000">
    <property type="entry name" value="Glycogen Phosphorylase B"/>
    <property type="match status" value="2"/>
</dbReference>
<keyword evidence="3" id="KW-0808">Transferase</keyword>
<dbReference type="InterPro" id="IPR028098">
    <property type="entry name" value="Glyco_trans_4-like_N"/>
</dbReference>